<accession>A0A7S1XQC2</accession>
<sequence>MAKAPGVSGRQSPEEVQRVSCVGSTIGARAVRIFQYFAFVVACAAPLFALEDSPAASSSCFGPGTLVAIDQPPSYTAHGFEASGSMASFGLIPIEFVQVGQKIHGGGKVQATMKFLIREPLYDVMGVHVSASHALKLPGIEKFKRVQELHERHKFPSVSTGKADYVYNLISESHRIFVVGEKFLEAADHMEADVAQEMLDASLDQLNGGRGGRGPRSLRGGHAQEMRSCFPRETKVVLADGSLKSIEKVQPGDYLRQGGLVLGTMKLDGSLEPLYELPNGVVVSGSHAVRDPSDGVWRRAEFVEGAELIDRRDGVIYNLITENHRIIVAADRGFLEAADFLEVDEADELHGRNLAVMNDERW</sequence>
<name>A0A7S1XQC2_9STRA</name>
<organism evidence="1">
    <name type="scientific">Phaeomonas parva</name>
    <dbReference type="NCBI Taxonomy" id="124430"/>
    <lineage>
        <taxon>Eukaryota</taxon>
        <taxon>Sar</taxon>
        <taxon>Stramenopiles</taxon>
        <taxon>Ochrophyta</taxon>
        <taxon>Pinguiophyceae</taxon>
        <taxon>Pinguiochrysidales</taxon>
        <taxon>Pinguiochrysidaceae</taxon>
        <taxon>Phaeomonas</taxon>
    </lineage>
</organism>
<evidence type="ECO:0008006" key="2">
    <source>
        <dbReference type="Google" id="ProtNLM"/>
    </source>
</evidence>
<dbReference type="Gene3D" id="2.170.16.10">
    <property type="entry name" value="Hedgehog/Intein (Hint) domain"/>
    <property type="match status" value="1"/>
</dbReference>
<dbReference type="AlphaFoldDB" id="A0A7S1XQC2"/>
<gene>
    <name evidence="1" type="ORF">PPAR1163_LOCUS10746</name>
</gene>
<proteinExistence type="predicted"/>
<reference evidence="1" key="1">
    <citation type="submission" date="2021-01" db="EMBL/GenBank/DDBJ databases">
        <authorList>
            <person name="Corre E."/>
            <person name="Pelletier E."/>
            <person name="Niang G."/>
            <person name="Scheremetjew M."/>
            <person name="Finn R."/>
            <person name="Kale V."/>
            <person name="Holt S."/>
            <person name="Cochrane G."/>
            <person name="Meng A."/>
            <person name="Brown T."/>
            <person name="Cohen L."/>
        </authorList>
    </citation>
    <scope>NUCLEOTIDE SEQUENCE</scope>
    <source>
        <strain evidence="1">CCMP2877</strain>
    </source>
</reference>
<dbReference type="EMBL" id="HBGJ01016745">
    <property type="protein sequence ID" value="CAD9252382.1"/>
    <property type="molecule type" value="Transcribed_RNA"/>
</dbReference>
<evidence type="ECO:0000313" key="1">
    <source>
        <dbReference type="EMBL" id="CAD9252382.1"/>
    </source>
</evidence>
<dbReference type="InterPro" id="IPR036844">
    <property type="entry name" value="Hint_dom_sf"/>
</dbReference>
<protein>
    <recommendedName>
        <fullName evidence="2">Hint domain-containing protein</fullName>
    </recommendedName>
</protein>
<dbReference type="SUPFAM" id="SSF51294">
    <property type="entry name" value="Hedgehog/intein (Hint) domain"/>
    <property type="match status" value="1"/>
</dbReference>